<dbReference type="AlphaFoldDB" id="A0AAU8PBN5"/>
<feature type="domain" description="Bacterial type II secretion system protein E" evidence="2">
    <location>
        <begin position="208"/>
        <end position="222"/>
    </location>
</feature>
<dbReference type="SMART" id="SM00382">
    <property type="entry name" value="AAA"/>
    <property type="match status" value="1"/>
</dbReference>
<dbReference type="InterPro" id="IPR050921">
    <property type="entry name" value="T4SS_GSP_E_ATPase"/>
</dbReference>
<dbReference type="RefSeq" id="WP_013823056.1">
    <property type="nucleotide sequence ID" value="NC_015573.1"/>
</dbReference>
<dbReference type="KEGG" id="dku:Desku_1984"/>
<dbReference type="SUPFAM" id="SSF52540">
    <property type="entry name" value="P-loop containing nucleoside triphosphate hydrolases"/>
    <property type="match status" value="1"/>
</dbReference>
<dbReference type="InterPro" id="IPR006321">
    <property type="entry name" value="PilT/PilU"/>
</dbReference>
<evidence type="ECO:0000313" key="3">
    <source>
        <dbReference type="EMBL" id="AEG15542.1"/>
    </source>
</evidence>
<name>A0AAU8PBN5_DESK7</name>
<dbReference type="InterPro" id="IPR027417">
    <property type="entry name" value="P-loop_NTPase"/>
</dbReference>
<comment type="similarity">
    <text evidence="1">Belongs to the GSP E family.</text>
</comment>
<dbReference type="Gene3D" id="3.30.450.90">
    <property type="match status" value="1"/>
</dbReference>
<dbReference type="PANTHER" id="PTHR30486:SF16">
    <property type="entry name" value="TWITCHING MOTILITY PROTEIN PILT"/>
    <property type="match status" value="1"/>
</dbReference>
<dbReference type="GO" id="GO:0005524">
    <property type="term" value="F:ATP binding"/>
    <property type="evidence" value="ECO:0007669"/>
    <property type="project" value="InterPro"/>
</dbReference>
<proteinExistence type="inferred from homology"/>
<dbReference type="PROSITE" id="PS00662">
    <property type="entry name" value="T2SP_E"/>
    <property type="match status" value="1"/>
</dbReference>
<evidence type="ECO:0000256" key="1">
    <source>
        <dbReference type="ARBA" id="ARBA00006611"/>
    </source>
</evidence>
<dbReference type="Pfam" id="PF00437">
    <property type="entry name" value="T2SSE"/>
    <property type="match status" value="1"/>
</dbReference>
<keyword evidence="4" id="KW-1185">Reference proteome</keyword>
<dbReference type="NCBIfam" id="TIGR01420">
    <property type="entry name" value="pilT_fam"/>
    <property type="match status" value="1"/>
</dbReference>
<protein>
    <submittedName>
        <fullName evidence="3">Twitching motility protein</fullName>
    </submittedName>
</protein>
<sequence length="366" mass="40630">MKAVDIIAQAAKLNTSDVHLTVGLPPVYRINGVLLPLDAPELKGKLDVIKEEQIKALAPEDTQALAREIMTPDQYARFKEKGELDFSYGVPGVTRVRVNVFRQRGSVAMVMRLLSTRIPTFQELGLPEVLGYLARRPNGLVLVTGPTGSGKSTTLAAMIDLINREKRLHIITLEDPIEYLHKHNLCIINQREIGQDTQSFASALRAALREDPDVILVGEMRDLETIATAITAAETGHLVLATLHTSSAAETIDRIIDVFPPSQQQQIRIQLANTIEGIVSQQLIPRHDRPGRVLALEVMVATPAIRNLIREGKTYQIPSQMQTGARYGMQTMDTSLRLLYQKGMISREELLNRARDPETLQRMIGG</sequence>
<dbReference type="GO" id="GO:0016887">
    <property type="term" value="F:ATP hydrolysis activity"/>
    <property type="evidence" value="ECO:0007669"/>
    <property type="project" value="InterPro"/>
</dbReference>
<organism evidence="3 4">
    <name type="scientific">Desulfofundulus kuznetsovii (strain DSM 6115 / VKM B-1805 / 17)</name>
    <name type="common">Desulfotomaculum kuznetsovii</name>
    <dbReference type="NCBI Taxonomy" id="760568"/>
    <lineage>
        <taxon>Bacteria</taxon>
        <taxon>Bacillati</taxon>
        <taxon>Bacillota</taxon>
        <taxon>Clostridia</taxon>
        <taxon>Eubacteriales</taxon>
        <taxon>Peptococcaceae</taxon>
        <taxon>Desulfofundulus</taxon>
    </lineage>
</organism>
<dbReference type="Gene3D" id="3.40.50.300">
    <property type="entry name" value="P-loop containing nucleotide triphosphate hydrolases"/>
    <property type="match status" value="1"/>
</dbReference>
<evidence type="ECO:0000259" key="2">
    <source>
        <dbReference type="PROSITE" id="PS00662"/>
    </source>
</evidence>
<dbReference type="PANTHER" id="PTHR30486">
    <property type="entry name" value="TWITCHING MOTILITY PROTEIN PILT"/>
    <property type="match status" value="1"/>
</dbReference>
<dbReference type="EMBL" id="CP002770">
    <property type="protein sequence ID" value="AEG15542.1"/>
    <property type="molecule type" value="Genomic_DNA"/>
</dbReference>
<dbReference type="InterPro" id="IPR003593">
    <property type="entry name" value="AAA+_ATPase"/>
</dbReference>
<reference evidence="4" key="1">
    <citation type="submission" date="2011-05" db="EMBL/GenBank/DDBJ databases">
        <title>Complete sequence of Desulfotomaculum kuznetsovii DSM 6115.</title>
        <authorList>
            <person name="Lucas S."/>
            <person name="Han J."/>
            <person name="Lapidus A."/>
            <person name="Cheng J.-F."/>
            <person name="Goodwin L."/>
            <person name="Pitluck S."/>
            <person name="Peters L."/>
            <person name="Mikhailova N."/>
            <person name="Lu M."/>
            <person name="Saunders E."/>
            <person name="Han C."/>
            <person name="Tapia R."/>
            <person name="Land M."/>
            <person name="Hauser L."/>
            <person name="Kyrpides N."/>
            <person name="Ivanova N."/>
            <person name="Pagani I."/>
            <person name="Nazina T."/>
            <person name="Ivanova A."/>
            <person name="Parshina S."/>
            <person name="Kuever J."/>
            <person name="Muyzer G."/>
            <person name="Plugge C."/>
            <person name="Stams A."/>
            <person name="Woyke T."/>
        </authorList>
    </citation>
    <scope>NUCLEOTIDE SEQUENCE [LARGE SCALE GENOMIC DNA]</scope>
    <source>
        <strain evidence="4">DSM 6115 / VKM B-1805 / 17</strain>
    </source>
</reference>
<gene>
    <name evidence="3" type="ordered locus">Desku_1984</name>
</gene>
<accession>A0AAU8PBN5</accession>
<dbReference type="Proteomes" id="UP000009229">
    <property type="component" value="Chromosome"/>
</dbReference>
<evidence type="ECO:0000313" key="4">
    <source>
        <dbReference type="Proteomes" id="UP000009229"/>
    </source>
</evidence>
<dbReference type="CDD" id="cd01131">
    <property type="entry name" value="PilT"/>
    <property type="match status" value="1"/>
</dbReference>
<dbReference type="InterPro" id="IPR001482">
    <property type="entry name" value="T2SS/T4SS_dom"/>
</dbReference>